<feature type="compositionally biased region" description="Basic and acidic residues" evidence="1">
    <location>
        <begin position="185"/>
        <end position="198"/>
    </location>
</feature>
<dbReference type="Proteomes" id="UP000823941">
    <property type="component" value="Chromosome 14"/>
</dbReference>
<proteinExistence type="predicted"/>
<feature type="chain" id="PRO_5047480599" evidence="2">
    <location>
        <begin position="29"/>
        <end position="418"/>
    </location>
</feature>
<evidence type="ECO:0000256" key="2">
    <source>
        <dbReference type="SAM" id="SignalP"/>
    </source>
</evidence>
<reference evidence="3 4" key="1">
    <citation type="submission" date="2021-06" db="EMBL/GenBank/DDBJ databases">
        <title>A haploid diamondback moth (Plutella xylostella L.) genome assembly resolves 31 chromosomes and identifies a diamide resistance mutation.</title>
        <authorList>
            <person name="Ward C.M."/>
            <person name="Perry K.D."/>
            <person name="Baker G."/>
            <person name="Powis K."/>
            <person name="Heckel D.G."/>
            <person name="Baxter S.W."/>
        </authorList>
    </citation>
    <scope>NUCLEOTIDE SEQUENCE [LARGE SCALE GENOMIC DNA]</scope>
    <source>
        <strain evidence="3 4">LV</strain>
        <tissue evidence="3">Single pupa</tissue>
    </source>
</reference>
<keyword evidence="4" id="KW-1185">Reference proteome</keyword>
<protein>
    <submittedName>
        <fullName evidence="3">Uncharacterized protein</fullName>
    </submittedName>
</protein>
<accession>A0ABQ7QIL5</accession>
<feature type="compositionally biased region" description="Basic residues" evidence="1">
    <location>
        <begin position="143"/>
        <end position="167"/>
    </location>
</feature>
<evidence type="ECO:0000313" key="4">
    <source>
        <dbReference type="Proteomes" id="UP000823941"/>
    </source>
</evidence>
<gene>
    <name evidence="3" type="ORF">JYU34_010290</name>
</gene>
<comment type="caution">
    <text evidence="3">The sequence shown here is derived from an EMBL/GenBank/DDBJ whole genome shotgun (WGS) entry which is preliminary data.</text>
</comment>
<evidence type="ECO:0000256" key="1">
    <source>
        <dbReference type="SAM" id="MobiDB-lite"/>
    </source>
</evidence>
<feature type="region of interest" description="Disordered" evidence="1">
    <location>
        <begin position="132"/>
        <end position="198"/>
    </location>
</feature>
<organism evidence="3 4">
    <name type="scientific">Plutella xylostella</name>
    <name type="common">Diamondback moth</name>
    <name type="synonym">Plutella maculipennis</name>
    <dbReference type="NCBI Taxonomy" id="51655"/>
    <lineage>
        <taxon>Eukaryota</taxon>
        <taxon>Metazoa</taxon>
        <taxon>Ecdysozoa</taxon>
        <taxon>Arthropoda</taxon>
        <taxon>Hexapoda</taxon>
        <taxon>Insecta</taxon>
        <taxon>Pterygota</taxon>
        <taxon>Neoptera</taxon>
        <taxon>Endopterygota</taxon>
        <taxon>Lepidoptera</taxon>
        <taxon>Glossata</taxon>
        <taxon>Ditrysia</taxon>
        <taxon>Yponomeutoidea</taxon>
        <taxon>Plutellidae</taxon>
        <taxon>Plutella</taxon>
    </lineage>
</organism>
<name>A0ABQ7QIL5_PLUXY</name>
<keyword evidence="2" id="KW-0732">Signal</keyword>
<evidence type="ECO:0000313" key="3">
    <source>
        <dbReference type="EMBL" id="KAG7304895.1"/>
    </source>
</evidence>
<dbReference type="EMBL" id="JAHIBW010000014">
    <property type="protein sequence ID" value="KAG7304895.1"/>
    <property type="molecule type" value="Genomic_DNA"/>
</dbReference>
<feature type="signal peptide" evidence="2">
    <location>
        <begin position="1"/>
        <end position="28"/>
    </location>
</feature>
<sequence>MFFKTQYFIFKFTPTCIAWLLCFGLISALTGSEQEDVNHDLADKPDDDYVEAVNGTTDSSRRNINVDKFGMHVQKLKAVNGLKMHNLNIHKGLRGNDDKLIYINNPLESHIPNAFISIDEYKKIMADKLRKEKDSVGKPMHTVTRKTTKHRIKSNHQYKHRQKHKLRSTTIGNHVKKNTESPIKTVKEEKYSKGKDKSIKTTPVQLIKNKIKLSTQPVVVFTKQPRETVSDPKATTKKLTIPNSTSTIQKSSKTENSLNTTSPIKIKVKSENITNHYKSMTKGLVSSVTFDDITTNAIANKLTTEEPVTTKEITPDTEQEIETTSKSSIEFTTNDYILVGSISVNQKQDTTVELATEPTHKLVADEDTVLRPTMDKTTESEYEYDSEEEATITKSTKKEKRFKPATLGRPHVFLSNNY</sequence>